<dbReference type="PANTHER" id="PTHR36234:SF5">
    <property type="entry name" value="LYSYL ENDOPEPTIDASE"/>
    <property type="match status" value="1"/>
</dbReference>
<dbReference type="GO" id="GO:0004252">
    <property type="term" value="F:serine-type endopeptidase activity"/>
    <property type="evidence" value="ECO:0007669"/>
    <property type="project" value="InterPro"/>
</dbReference>
<name>A0A5M6CJD8_9BACT</name>
<dbReference type="RefSeq" id="WP_150033222.1">
    <property type="nucleotide sequence ID" value="NZ_VWSH01000003.1"/>
</dbReference>
<protein>
    <submittedName>
        <fullName evidence="3">T9SS type A sorting domain-containing protein</fullName>
    </submittedName>
</protein>
<feature type="domain" description="Secretion system C-terminal sorting" evidence="2">
    <location>
        <begin position="512"/>
        <end position="588"/>
    </location>
</feature>
<gene>
    <name evidence="3" type="ORF">F0919_13115</name>
</gene>
<keyword evidence="1" id="KW-0732">Signal</keyword>
<accession>A0A5M6CJD8</accession>
<reference evidence="3 4" key="1">
    <citation type="submission" date="2019-09" db="EMBL/GenBank/DDBJ databases">
        <title>Genome sequence and assembly of Taibaiella sp.</title>
        <authorList>
            <person name="Chhetri G."/>
        </authorList>
    </citation>
    <scope>NUCLEOTIDE SEQUENCE [LARGE SCALE GENOMIC DNA]</scope>
    <source>
        <strain evidence="3 4">KVB11</strain>
    </source>
</reference>
<evidence type="ECO:0000256" key="1">
    <source>
        <dbReference type="SAM" id="SignalP"/>
    </source>
</evidence>
<dbReference type="AlphaFoldDB" id="A0A5M6CJD8"/>
<dbReference type="SUPFAM" id="SSF50494">
    <property type="entry name" value="Trypsin-like serine proteases"/>
    <property type="match status" value="1"/>
</dbReference>
<dbReference type="InterPro" id="IPR026444">
    <property type="entry name" value="Secre_tail"/>
</dbReference>
<dbReference type="Proteomes" id="UP000323632">
    <property type="component" value="Unassembled WGS sequence"/>
</dbReference>
<evidence type="ECO:0000259" key="2">
    <source>
        <dbReference type="Pfam" id="PF18962"/>
    </source>
</evidence>
<dbReference type="InterPro" id="IPR043504">
    <property type="entry name" value="Peptidase_S1_PA_chymotrypsin"/>
</dbReference>
<feature type="chain" id="PRO_5024274685" evidence="1">
    <location>
        <begin position="21"/>
        <end position="590"/>
    </location>
</feature>
<proteinExistence type="predicted"/>
<dbReference type="NCBIfam" id="TIGR04183">
    <property type="entry name" value="Por_Secre_tail"/>
    <property type="match status" value="1"/>
</dbReference>
<dbReference type="InterPro" id="IPR018114">
    <property type="entry name" value="TRYPSIN_HIS"/>
</dbReference>
<dbReference type="Pfam" id="PF18962">
    <property type="entry name" value="Por_Secre_tail"/>
    <property type="match status" value="1"/>
</dbReference>
<evidence type="ECO:0000313" key="4">
    <source>
        <dbReference type="Proteomes" id="UP000323632"/>
    </source>
</evidence>
<keyword evidence="4" id="KW-1185">Reference proteome</keyword>
<dbReference type="GO" id="GO:0006508">
    <property type="term" value="P:proteolysis"/>
    <property type="evidence" value="ECO:0007669"/>
    <property type="project" value="InterPro"/>
</dbReference>
<evidence type="ECO:0000313" key="3">
    <source>
        <dbReference type="EMBL" id="KAA5533475.1"/>
    </source>
</evidence>
<dbReference type="EMBL" id="VWSH01000003">
    <property type="protein sequence ID" value="KAA5533475.1"/>
    <property type="molecule type" value="Genomic_DNA"/>
</dbReference>
<dbReference type="Gene3D" id="2.40.10.10">
    <property type="entry name" value="Trypsin-like serine proteases"/>
    <property type="match status" value="2"/>
</dbReference>
<organism evidence="3 4">
    <name type="scientific">Taibaiella lutea</name>
    <dbReference type="NCBI Taxonomy" id="2608001"/>
    <lineage>
        <taxon>Bacteria</taxon>
        <taxon>Pseudomonadati</taxon>
        <taxon>Bacteroidota</taxon>
        <taxon>Chitinophagia</taxon>
        <taxon>Chitinophagales</taxon>
        <taxon>Chitinophagaceae</taxon>
        <taxon>Taibaiella</taxon>
    </lineage>
</organism>
<dbReference type="PANTHER" id="PTHR36234">
    <property type="entry name" value="LYSYL ENDOPEPTIDASE"/>
    <property type="match status" value="1"/>
</dbReference>
<dbReference type="PROSITE" id="PS00134">
    <property type="entry name" value="TRYPSIN_HIS"/>
    <property type="match status" value="1"/>
</dbReference>
<feature type="signal peptide" evidence="1">
    <location>
        <begin position="1"/>
        <end position="20"/>
    </location>
</feature>
<comment type="caution">
    <text evidence="3">The sequence shown here is derived from an EMBL/GenBank/DDBJ whole genome shotgun (WGS) entry which is preliminary data.</text>
</comment>
<sequence length="590" mass="64072">MKKVFLSLLLTGAVAGFINAQESIGGIPWSVSNKVALESSKVSVLSLPTPDYVKAQKEDEYNETIGKPGKYRVALAVNSDINLAKGSFTYLSDGRRIWRLHVEIPNSQALKLQYGDFYLPAGVTYYVQNENRKQLIGGYSYSSNTYTKSMAHEMIQGSAVNLEMDIEAGVDLSAVQFEINQVYGLYRGAERINHDYGNATTEATYDIDAADSCQINAKCAPAAPWFNYANAVAHIWITDGNSGGFCSGTLINNTAKDCAPLFLTASHCDGNNSYSSSNFSQWEFSFNIWTPLCGGGGNINYTKVAKGADFLARSYMTIPGGSESGPLYGDFLLLKLKSSNSVLSSWGLALAGWNSAPTSTDTAWVSFHHPKGDAMKFTKMRPLNTNGSFNTAEVGTHWAAKQVIGGSEPGSSGSGIWEASTGRLIGDLSGGSGSACTVGRSNLYSKISYTWNNEHDTAYYSNGIVNANNSKLSKFLDPGNTNATSTEFKWLSNPCDVVSIQEVKELENAISLYPNPNSGFVYMKVNLAKVSELKVDVINIVGQHVGSYTLKNVGLNEEFKFDFSSFQSGVYMMSISSENVRITKKFVINK</sequence>
<dbReference type="InterPro" id="IPR009003">
    <property type="entry name" value="Peptidase_S1_PA"/>
</dbReference>